<evidence type="ECO:0000313" key="1">
    <source>
        <dbReference type="EMBL" id="MPN32147.1"/>
    </source>
</evidence>
<organism evidence="1">
    <name type="scientific">bioreactor metagenome</name>
    <dbReference type="NCBI Taxonomy" id="1076179"/>
    <lineage>
        <taxon>unclassified sequences</taxon>
        <taxon>metagenomes</taxon>
        <taxon>ecological metagenomes</taxon>
    </lineage>
</organism>
<name>A0A645GZE7_9ZZZZ</name>
<gene>
    <name evidence="1" type="ORF">SDC9_179623</name>
</gene>
<comment type="caution">
    <text evidence="1">The sequence shown here is derived from an EMBL/GenBank/DDBJ whole genome shotgun (WGS) entry which is preliminary data.</text>
</comment>
<proteinExistence type="predicted"/>
<dbReference type="EMBL" id="VSSQ01083992">
    <property type="protein sequence ID" value="MPN32147.1"/>
    <property type="molecule type" value="Genomic_DNA"/>
</dbReference>
<protein>
    <submittedName>
        <fullName evidence="1">Uncharacterized protein</fullName>
    </submittedName>
</protein>
<sequence length="93" mass="10638">MPETAVKFVRNGIARTTGSVPFGVTTLNHKAINHPVKNQAIIESFIHQRNEVFSGNRRLIFKQFNLKRSLRSFKYGKTILFIGRFCLFGAVVR</sequence>
<dbReference type="AlphaFoldDB" id="A0A645GZE7"/>
<accession>A0A645GZE7</accession>
<reference evidence="1" key="1">
    <citation type="submission" date="2019-08" db="EMBL/GenBank/DDBJ databases">
        <authorList>
            <person name="Kucharzyk K."/>
            <person name="Murdoch R.W."/>
            <person name="Higgins S."/>
            <person name="Loffler F."/>
        </authorList>
    </citation>
    <scope>NUCLEOTIDE SEQUENCE</scope>
</reference>